<organism evidence="1 2">
    <name type="scientific">Sulfurimonas lithotrophica</name>
    <dbReference type="NCBI Taxonomy" id="2590022"/>
    <lineage>
        <taxon>Bacteria</taxon>
        <taxon>Pseudomonadati</taxon>
        <taxon>Campylobacterota</taxon>
        <taxon>Epsilonproteobacteria</taxon>
        <taxon>Campylobacterales</taxon>
        <taxon>Sulfurimonadaceae</taxon>
        <taxon>Sulfurimonas</taxon>
    </lineage>
</organism>
<dbReference type="OrthoDB" id="9804993at2"/>
<proteinExistence type="predicted"/>
<dbReference type="GO" id="GO:0016787">
    <property type="term" value="F:hydrolase activity"/>
    <property type="evidence" value="ECO:0007669"/>
    <property type="project" value="UniProtKB-KW"/>
</dbReference>
<reference evidence="1 2" key="1">
    <citation type="submission" date="2019-09" db="EMBL/GenBank/DDBJ databases">
        <title>Sulfurimonas gotlandica sp. nov., a chemoautotrophic and psychrotolerant epsilonproteobacterium isolated from a pelagic redoxcline, and an emended description of the genus Sulfurimonas.</title>
        <authorList>
            <person name="Wang S."/>
            <person name="Jiang L."/>
            <person name="Shao S."/>
        </authorList>
    </citation>
    <scope>NUCLEOTIDE SEQUENCE [LARGE SCALE GENOMIC DNA]</scope>
    <source>
        <strain evidence="1 2">GYSZ_1</strain>
    </source>
</reference>
<sequence length="180" mass="20594">MKKVLIVHGWGGSDYPHWQSWLAGEIAKDYGCVYFLKFSDVDNPTKATWSKELLNAMDDFNPDIVICHSVANTLWFHLANEQKLKKVQKLFLVAPPSMDTHIKELNEFFPCKSPTELYAQDAILVGSSNDPYMDESELLRLQAELGIEMKLLQNAGHINADSNFGKWEWLLSEVKISYKI</sequence>
<dbReference type="EMBL" id="CP043617">
    <property type="protein sequence ID" value="QFR50324.1"/>
    <property type="molecule type" value="Genomic_DNA"/>
</dbReference>
<dbReference type="InterPro" id="IPR029058">
    <property type="entry name" value="AB_hydrolase_fold"/>
</dbReference>
<evidence type="ECO:0000313" key="2">
    <source>
        <dbReference type="Proteomes" id="UP000326944"/>
    </source>
</evidence>
<keyword evidence="2" id="KW-1185">Reference proteome</keyword>
<dbReference type="AlphaFoldDB" id="A0A5P8P3Q5"/>
<gene>
    <name evidence="1" type="ORF">FJR48_11545</name>
</gene>
<dbReference type="RefSeq" id="WP_152308272.1">
    <property type="nucleotide sequence ID" value="NZ_CP043617.1"/>
</dbReference>
<dbReference type="Pfam" id="PF06821">
    <property type="entry name" value="Ser_hydrolase"/>
    <property type="match status" value="1"/>
</dbReference>
<accession>A0A5P8P3Q5</accession>
<dbReference type="SUPFAM" id="SSF53474">
    <property type="entry name" value="alpha/beta-Hydrolases"/>
    <property type="match status" value="1"/>
</dbReference>
<dbReference type="Proteomes" id="UP000326944">
    <property type="component" value="Chromosome"/>
</dbReference>
<protein>
    <submittedName>
        <fullName evidence="1">Serine hydrolase family protein</fullName>
    </submittedName>
</protein>
<evidence type="ECO:0000313" key="1">
    <source>
        <dbReference type="EMBL" id="QFR50324.1"/>
    </source>
</evidence>
<name>A0A5P8P3Q5_9BACT</name>
<dbReference type="InterPro" id="IPR010662">
    <property type="entry name" value="RBBP9/YdeN"/>
</dbReference>
<keyword evidence="1" id="KW-0378">Hydrolase</keyword>
<dbReference type="Gene3D" id="3.40.50.1820">
    <property type="entry name" value="alpha/beta hydrolase"/>
    <property type="match status" value="1"/>
</dbReference>
<dbReference type="KEGG" id="sulg:FJR48_11545"/>